<reference evidence="2 3" key="1">
    <citation type="journal article" date="2014" name="World J. Microbiol. Biotechnol.">
        <title>Biodiversity and physiological characteristics of Antarctic and Arctic lichens-associated bacteria.</title>
        <authorList>
            <person name="Lee Y.M."/>
            <person name="Kim E.H."/>
            <person name="Lee H.K."/>
            <person name="Hong S.G."/>
        </authorList>
    </citation>
    <scope>NUCLEOTIDE SEQUENCE [LARGE SCALE GENOMIC DNA]</scope>
    <source>
        <strain evidence="2 3">PAMC 26569</strain>
        <plasmid evidence="2">unnamed1</plasmid>
    </source>
</reference>
<organism evidence="2 3">
    <name type="scientific">Lichenicola cladoniae</name>
    <dbReference type="NCBI Taxonomy" id="1484109"/>
    <lineage>
        <taxon>Bacteria</taxon>
        <taxon>Pseudomonadati</taxon>
        <taxon>Pseudomonadota</taxon>
        <taxon>Alphaproteobacteria</taxon>
        <taxon>Acetobacterales</taxon>
        <taxon>Acetobacteraceae</taxon>
        <taxon>Lichenicola</taxon>
    </lineage>
</organism>
<keyword evidence="3" id="KW-1185">Reference proteome</keyword>
<dbReference type="Proteomes" id="UP000500767">
    <property type="component" value="Plasmid unnamed1"/>
</dbReference>
<geneLocation type="plasmid" evidence="2 3">
    <name>unnamed1</name>
</geneLocation>
<evidence type="ECO:0000313" key="3">
    <source>
        <dbReference type="Proteomes" id="UP000500767"/>
    </source>
</evidence>
<protein>
    <submittedName>
        <fullName evidence="2">Damage-inducible mutagenesis protein</fullName>
    </submittedName>
</protein>
<dbReference type="EMBL" id="CP053709">
    <property type="protein sequence ID" value="QKE93158.1"/>
    <property type="molecule type" value="Genomic_DNA"/>
</dbReference>
<evidence type="ECO:0000256" key="1">
    <source>
        <dbReference type="SAM" id="MobiDB-lite"/>
    </source>
</evidence>
<accession>A0A6M8HXT7</accession>
<dbReference type="RefSeq" id="WP_171833866.1">
    <property type="nucleotide sequence ID" value="NZ_CP053709.1"/>
</dbReference>
<feature type="compositionally biased region" description="Polar residues" evidence="1">
    <location>
        <begin position="257"/>
        <end position="268"/>
    </location>
</feature>
<dbReference type="InterPro" id="IPR017026">
    <property type="entry name" value="ImuA"/>
</dbReference>
<feature type="region of interest" description="Disordered" evidence="1">
    <location>
        <begin position="255"/>
        <end position="276"/>
    </location>
</feature>
<dbReference type="PIRSF" id="PIRSF034285">
    <property type="entry name" value="UCP034285"/>
    <property type="match status" value="1"/>
</dbReference>
<proteinExistence type="predicted"/>
<dbReference type="SUPFAM" id="SSF52540">
    <property type="entry name" value="P-loop containing nucleoside triphosphate hydrolases"/>
    <property type="match status" value="1"/>
</dbReference>
<dbReference type="KEGG" id="lck:HN018_23530"/>
<dbReference type="Gene3D" id="3.40.50.300">
    <property type="entry name" value="P-loop containing nucleotide triphosphate hydrolases"/>
    <property type="match status" value="1"/>
</dbReference>
<sequence>MFSLNRLSTIRVINVPELVSIGALRAQIARLEGHWPAASAEREPRLTFGQPDIDEAIPGHGLMVGALHEFIGAGADTEFGAFPAQLIAALAGRLPGPVLWIVDRTLPFAAGLAGCGLCPDRIIFAQAGKAVLGVMEDGLRHGGLAAVVGEVSGRFSLTTSRRLQLAAEGAGVTAFALRRSQIHDDPALREPSAALTRWRIVATLSPPPIPSAPEVPGLSRPRWRLELQRARGGLPRTWLVDAPGHDGQLDVVAQRSAAASPQQHQPFHTSRHAQVA</sequence>
<evidence type="ECO:0000313" key="2">
    <source>
        <dbReference type="EMBL" id="QKE93158.1"/>
    </source>
</evidence>
<dbReference type="InterPro" id="IPR027417">
    <property type="entry name" value="P-loop_NTPase"/>
</dbReference>
<name>A0A6M8HXT7_9PROT</name>
<gene>
    <name evidence="2" type="ORF">HN018_23530</name>
</gene>
<keyword evidence="2" id="KW-0614">Plasmid</keyword>
<dbReference type="AlphaFoldDB" id="A0A6M8HXT7"/>